<dbReference type="OrthoDB" id="1426886at2759"/>
<gene>
    <name evidence="2" type="ORF">MtrunA17_Chr8g0365571</name>
</gene>
<dbReference type="AlphaFoldDB" id="A0A396GJU0"/>
<dbReference type="Proteomes" id="UP000265566">
    <property type="component" value="Chromosome 8"/>
</dbReference>
<dbReference type="Pfam" id="PF07816">
    <property type="entry name" value="DUF1645"/>
    <property type="match status" value="1"/>
</dbReference>
<protein>
    <recommendedName>
        <fullName evidence="4">DUF1645 family protein</fullName>
    </recommendedName>
</protein>
<evidence type="ECO:0000313" key="3">
    <source>
        <dbReference type="Proteomes" id="UP000265566"/>
    </source>
</evidence>
<proteinExistence type="predicted"/>
<evidence type="ECO:0000256" key="1">
    <source>
        <dbReference type="SAM" id="MobiDB-lite"/>
    </source>
</evidence>
<dbReference type="InterPro" id="IPR012442">
    <property type="entry name" value="DUF1645_plant"/>
</dbReference>
<name>A0A396GJU0_MEDTR</name>
<dbReference type="Gramene" id="rna47707">
    <property type="protein sequence ID" value="RHN41389.1"/>
    <property type="gene ID" value="gene47707"/>
</dbReference>
<dbReference type="EMBL" id="PSQE01000008">
    <property type="protein sequence ID" value="RHN41389.1"/>
    <property type="molecule type" value="Genomic_DNA"/>
</dbReference>
<sequence length="308" mass="35388">MQKTGSNNIEILRVQALSILCTPHPFLEFSGFAPIPDKVDSIRSRKQQIKNDTLFDFDGSSPVQDKVDPFCSTKQQIDNDAFLDFDGFSPAEDKDIYNRSKEQRQDNDEENIEEGEFSFACTKVRGLHIFADEIFENGKIRQIPHTFDQSLFIYPTSNNNVSHLRPPLKKIFIKNSVNRHSMLGGISKESQNESLQNMTMVEIKASNECYEKSNSTGSSNLWKFRQNMNLRSNSDHKDSLVLLNASDPKNSRKPKVENIVNKKRKDEKHKNGLSAYEKLYVSNKTRKDSNKRRSFLPYKRQLLGSLPT</sequence>
<accession>A0A396GJU0</accession>
<dbReference type="PANTHER" id="PTHR33095:SF114">
    <property type="entry name" value="DUF1645 FAMILY PROTEIN"/>
    <property type="match status" value="1"/>
</dbReference>
<feature type="compositionally biased region" description="Basic and acidic residues" evidence="1">
    <location>
        <begin position="93"/>
        <end position="106"/>
    </location>
</feature>
<feature type="region of interest" description="Disordered" evidence="1">
    <location>
        <begin position="93"/>
        <end position="113"/>
    </location>
</feature>
<evidence type="ECO:0000313" key="2">
    <source>
        <dbReference type="EMBL" id="RHN41389.1"/>
    </source>
</evidence>
<comment type="caution">
    <text evidence="2">The sequence shown here is derived from an EMBL/GenBank/DDBJ whole genome shotgun (WGS) entry which is preliminary data.</text>
</comment>
<reference evidence="3" key="1">
    <citation type="journal article" date="2018" name="Nat. Plants">
        <title>Whole-genome landscape of Medicago truncatula symbiotic genes.</title>
        <authorList>
            <person name="Pecrix Y."/>
            <person name="Staton S.E."/>
            <person name="Sallet E."/>
            <person name="Lelandais-Briere C."/>
            <person name="Moreau S."/>
            <person name="Carrere S."/>
            <person name="Blein T."/>
            <person name="Jardinaud M.F."/>
            <person name="Latrasse D."/>
            <person name="Zouine M."/>
            <person name="Zahm M."/>
            <person name="Kreplak J."/>
            <person name="Mayjonade B."/>
            <person name="Satge C."/>
            <person name="Perez M."/>
            <person name="Cauet S."/>
            <person name="Marande W."/>
            <person name="Chantry-Darmon C."/>
            <person name="Lopez-Roques C."/>
            <person name="Bouchez O."/>
            <person name="Berard A."/>
            <person name="Debelle F."/>
            <person name="Munos S."/>
            <person name="Bendahmane A."/>
            <person name="Berges H."/>
            <person name="Niebel A."/>
            <person name="Buitink J."/>
            <person name="Frugier F."/>
            <person name="Benhamed M."/>
            <person name="Crespi M."/>
            <person name="Gouzy J."/>
            <person name="Gamas P."/>
        </authorList>
    </citation>
    <scope>NUCLEOTIDE SEQUENCE [LARGE SCALE GENOMIC DNA]</scope>
    <source>
        <strain evidence="3">cv. Jemalong A17</strain>
    </source>
</reference>
<dbReference type="PANTHER" id="PTHR33095">
    <property type="entry name" value="OS07G0619500 PROTEIN"/>
    <property type="match status" value="1"/>
</dbReference>
<organism evidence="2 3">
    <name type="scientific">Medicago truncatula</name>
    <name type="common">Barrel medic</name>
    <name type="synonym">Medicago tribuloides</name>
    <dbReference type="NCBI Taxonomy" id="3880"/>
    <lineage>
        <taxon>Eukaryota</taxon>
        <taxon>Viridiplantae</taxon>
        <taxon>Streptophyta</taxon>
        <taxon>Embryophyta</taxon>
        <taxon>Tracheophyta</taxon>
        <taxon>Spermatophyta</taxon>
        <taxon>Magnoliopsida</taxon>
        <taxon>eudicotyledons</taxon>
        <taxon>Gunneridae</taxon>
        <taxon>Pentapetalae</taxon>
        <taxon>rosids</taxon>
        <taxon>fabids</taxon>
        <taxon>Fabales</taxon>
        <taxon>Fabaceae</taxon>
        <taxon>Papilionoideae</taxon>
        <taxon>50 kb inversion clade</taxon>
        <taxon>NPAAA clade</taxon>
        <taxon>Hologalegina</taxon>
        <taxon>IRL clade</taxon>
        <taxon>Trifolieae</taxon>
        <taxon>Medicago</taxon>
    </lineage>
</organism>
<evidence type="ECO:0008006" key="4">
    <source>
        <dbReference type="Google" id="ProtNLM"/>
    </source>
</evidence>